<dbReference type="OrthoDB" id="415460at2759"/>
<dbReference type="EMBL" id="CAJNOJ010000019">
    <property type="protein sequence ID" value="CAF0834287.1"/>
    <property type="molecule type" value="Genomic_DNA"/>
</dbReference>
<feature type="transmembrane region" description="Helical" evidence="5">
    <location>
        <begin position="182"/>
        <end position="204"/>
    </location>
</feature>
<dbReference type="PANTHER" id="PTHR47735:SF9">
    <property type="entry name" value="POTASSIUM VOLTAGE-GATED CHANNEL SUBFAMILY KQT MEMBER 4-LIKE ISOFORM X1"/>
    <property type="match status" value="1"/>
</dbReference>
<feature type="transmembrane region" description="Helical" evidence="5">
    <location>
        <begin position="75"/>
        <end position="97"/>
    </location>
</feature>
<proteinExistence type="predicted"/>
<evidence type="ECO:0000256" key="3">
    <source>
        <dbReference type="ARBA" id="ARBA00022989"/>
    </source>
</evidence>
<feature type="transmembrane region" description="Helical" evidence="5">
    <location>
        <begin position="144"/>
        <end position="161"/>
    </location>
</feature>
<dbReference type="SUPFAM" id="SSF81324">
    <property type="entry name" value="Voltage-gated potassium channels"/>
    <property type="match status" value="1"/>
</dbReference>
<dbReference type="Pfam" id="PF00520">
    <property type="entry name" value="Ion_trans"/>
    <property type="match status" value="1"/>
</dbReference>
<feature type="transmembrane region" description="Helical" evidence="5">
    <location>
        <begin position="44"/>
        <end position="63"/>
    </location>
</feature>
<evidence type="ECO:0000256" key="2">
    <source>
        <dbReference type="ARBA" id="ARBA00022692"/>
    </source>
</evidence>
<dbReference type="Gene3D" id="1.20.120.350">
    <property type="entry name" value="Voltage-gated potassium channels. Chain C"/>
    <property type="match status" value="1"/>
</dbReference>
<keyword evidence="3 5" id="KW-1133">Transmembrane helix</keyword>
<dbReference type="GO" id="GO:0008076">
    <property type="term" value="C:voltage-gated potassium channel complex"/>
    <property type="evidence" value="ECO:0007669"/>
    <property type="project" value="TreeGrafter"/>
</dbReference>
<dbReference type="EMBL" id="CAJNOR010002603">
    <property type="protein sequence ID" value="CAF1316984.1"/>
    <property type="molecule type" value="Genomic_DNA"/>
</dbReference>
<dbReference type="PRINTS" id="PR00169">
    <property type="entry name" value="KCHANNEL"/>
</dbReference>
<feature type="transmembrane region" description="Helical" evidence="5">
    <location>
        <begin position="118"/>
        <end position="138"/>
    </location>
</feature>
<dbReference type="InterPro" id="IPR027359">
    <property type="entry name" value="Volt_channel_dom_sf"/>
</dbReference>
<accession>A0A813V8V5</accession>
<keyword evidence="2 5" id="KW-0812">Transmembrane</keyword>
<dbReference type="InterPro" id="IPR005821">
    <property type="entry name" value="Ion_trans_dom"/>
</dbReference>
<dbReference type="GO" id="GO:0005249">
    <property type="term" value="F:voltage-gated potassium channel activity"/>
    <property type="evidence" value="ECO:0007669"/>
    <property type="project" value="InterPro"/>
</dbReference>
<evidence type="ECO:0000256" key="1">
    <source>
        <dbReference type="ARBA" id="ARBA00004141"/>
    </source>
</evidence>
<dbReference type="Proteomes" id="UP000663828">
    <property type="component" value="Unassembled WGS sequence"/>
</dbReference>
<evidence type="ECO:0000256" key="5">
    <source>
        <dbReference type="SAM" id="Phobius"/>
    </source>
</evidence>
<dbReference type="InterPro" id="IPR003937">
    <property type="entry name" value="K_chnl_volt-dep_KCNQ"/>
</dbReference>
<organism evidence="7 10">
    <name type="scientific">Adineta ricciae</name>
    <name type="common">Rotifer</name>
    <dbReference type="NCBI Taxonomy" id="249248"/>
    <lineage>
        <taxon>Eukaryota</taxon>
        <taxon>Metazoa</taxon>
        <taxon>Spiralia</taxon>
        <taxon>Gnathifera</taxon>
        <taxon>Rotifera</taxon>
        <taxon>Eurotatoria</taxon>
        <taxon>Bdelloidea</taxon>
        <taxon>Adinetida</taxon>
        <taxon>Adinetidae</taxon>
        <taxon>Adineta</taxon>
    </lineage>
</organism>
<comment type="subcellular location">
    <subcellularLocation>
        <location evidence="1">Membrane</location>
        <topology evidence="1">Multi-pass membrane protein</topology>
    </subcellularLocation>
</comment>
<evidence type="ECO:0000313" key="9">
    <source>
        <dbReference type="Proteomes" id="UP000663828"/>
    </source>
</evidence>
<keyword evidence="9" id="KW-1185">Reference proteome</keyword>
<evidence type="ECO:0000256" key="4">
    <source>
        <dbReference type="ARBA" id="ARBA00023136"/>
    </source>
</evidence>
<keyword evidence="4 5" id="KW-0472">Membrane</keyword>
<protein>
    <recommendedName>
        <fullName evidence="6">Ion transport domain-containing protein</fullName>
    </recommendedName>
</protein>
<feature type="transmembrane region" description="Helical" evidence="5">
    <location>
        <begin position="247"/>
        <end position="274"/>
    </location>
</feature>
<evidence type="ECO:0000313" key="8">
    <source>
        <dbReference type="EMBL" id="CAF1316984.1"/>
    </source>
</evidence>
<evidence type="ECO:0000313" key="7">
    <source>
        <dbReference type="EMBL" id="CAF0834287.1"/>
    </source>
</evidence>
<comment type="caution">
    <text evidence="7">The sequence shown here is derived from an EMBL/GenBank/DDBJ whole genome shotgun (WGS) entry which is preliminary data.</text>
</comment>
<dbReference type="AlphaFoldDB" id="A0A813V8V5"/>
<evidence type="ECO:0000259" key="6">
    <source>
        <dbReference type="Pfam" id="PF00520"/>
    </source>
</evidence>
<reference evidence="7" key="1">
    <citation type="submission" date="2021-02" db="EMBL/GenBank/DDBJ databases">
        <authorList>
            <person name="Nowell W R."/>
        </authorList>
    </citation>
    <scope>NUCLEOTIDE SEQUENCE</scope>
</reference>
<dbReference type="PANTHER" id="PTHR47735">
    <property type="entry name" value="POTASSIUM VOLTAGE-GATED CHANNEL SUBFAMILY KQT MEMBER 4"/>
    <property type="match status" value="1"/>
</dbReference>
<sequence>MQTESEIFLPSKLDHDRQRPYQHRHHNAPKLSLFLYQLFEQTPVYAYVLFFVFIFATYVGTLTTYDEHRTASVPVLLYVELSIFAYCLIEFILRIYASNAKERYCGMQGKRRFFVEHYLIFDFLLLVCYGIVFLWNFAKFYHSHALFLHALRFLQLFRFIPLDRYIGSIPLICKIVRQYHRVLLATVYMCFLLMLPTAYLLWIVERSIKTNDLFFFRTYTDSLWFTINSMATIGYGDTWPQTLIGRLLTATLCCIGVVLWTLPAGIISAGLTSIDEKRHARKQLYGPAARFILAWWRLQHVKKRIRSIRSKDNQKERCKQVIAYLHCARLCREFQQHRYGTHQDYDTQLRRDINQILHQLQIIGNKLNDTSENLHIEQ</sequence>
<evidence type="ECO:0000313" key="10">
    <source>
        <dbReference type="Proteomes" id="UP000663852"/>
    </source>
</evidence>
<gene>
    <name evidence="7" type="ORF">EDS130_LOCUS6499</name>
    <name evidence="8" type="ORF">XAT740_LOCUS29697</name>
</gene>
<feature type="domain" description="Ion transport" evidence="6">
    <location>
        <begin position="45"/>
        <end position="277"/>
    </location>
</feature>
<dbReference type="Gene3D" id="1.10.287.70">
    <property type="match status" value="1"/>
</dbReference>
<name>A0A813V8V5_ADIRI</name>
<dbReference type="Proteomes" id="UP000663852">
    <property type="component" value="Unassembled WGS sequence"/>
</dbReference>